<evidence type="ECO:0000313" key="2">
    <source>
        <dbReference type="EMBL" id="TCL09540.1"/>
    </source>
</evidence>
<dbReference type="Pfam" id="PF22522">
    <property type="entry name" value="DUF6998"/>
    <property type="match status" value="1"/>
</dbReference>
<name>A0A4V2Q434_9RHOB</name>
<dbReference type="AlphaFoldDB" id="A0A4V2Q434"/>
<evidence type="ECO:0000313" key="3">
    <source>
        <dbReference type="Proteomes" id="UP000295673"/>
    </source>
</evidence>
<proteinExistence type="predicted"/>
<protein>
    <recommendedName>
        <fullName evidence="1">DUF6998 domain-containing protein</fullName>
    </recommendedName>
</protein>
<comment type="caution">
    <text evidence="2">The sequence shown here is derived from an EMBL/GenBank/DDBJ whole genome shotgun (WGS) entry which is preliminary data.</text>
</comment>
<dbReference type="OrthoDB" id="7503989at2"/>
<organism evidence="2 3">
    <name type="scientific">Shimia isoporae</name>
    <dbReference type="NCBI Taxonomy" id="647720"/>
    <lineage>
        <taxon>Bacteria</taxon>
        <taxon>Pseudomonadati</taxon>
        <taxon>Pseudomonadota</taxon>
        <taxon>Alphaproteobacteria</taxon>
        <taxon>Rhodobacterales</taxon>
        <taxon>Roseobacteraceae</taxon>
    </lineage>
</organism>
<dbReference type="EMBL" id="SMGR01000001">
    <property type="protein sequence ID" value="TCL09540.1"/>
    <property type="molecule type" value="Genomic_DNA"/>
</dbReference>
<reference evidence="2 3" key="1">
    <citation type="submission" date="2019-03" db="EMBL/GenBank/DDBJ databases">
        <title>Genomic Encyclopedia of Archaeal and Bacterial Type Strains, Phase II (KMG-II): from individual species to whole genera.</title>
        <authorList>
            <person name="Goeker M."/>
        </authorList>
    </citation>
    <scope>NUCLEOTIDE SEQUENCE [LARGE SCALE GENOMIC DNA]</scope>
    <source>
        <strain evidence="2 3">DSM 26433</strain>
    </source>
</reference>
<dbReference type="Proteomes" id="UP000295673">
    <property type="component" value="Unassembled WGS sequence"/>
</dbReference>
<gene>
    <name evidence="2" type="ORF">BXY66_1591</name>
</gene>
<keyword evidence="3" id="KW-1185">Reference proteome</keyword>
<dbReference type="InterPro" id="IPR054267">
    <property type="entry name" value="DUF6998"/>
</dbReference>
<evidence type="ECO:0000259" key="1">
    <source>
        <dbReference type="Pfam" id="PF22522"/>
    </source>
</evidence>
<feature type="domain" description="DUF6998" evidence="1">
    <location>
        <begin position="32"/>
        <end position="110"/>
    </location>
</feature>
<accession>A0A4V2Q434</accession>
<sequence>MKTEDKLKLAQDTHAQCMRTLEILEDYDANSPLMGAVGELWAEVNLGMTKAERGAEHIDGTTPDGRRLQVKAKRAGAHRDSGTYVTMPKDTKADDLLIVFVADDGEITRIIGPVPTNLLQPKGRGNRCYVSDIVKAIGDK</sequence>
<dbReference type="RefSeq" id="WP_132859574.1">
    <property type="nucleotide sequence ID" value="NZ_SMGR01000001.1"/>
</dbReference>